<dbReference type="InterPro" id="IPR002156">
    <property type="entry name" value="RNaseH_domain"/>
</dbReference>
<dbReference type="InterPro" id="IPR000477">
    <property type="entry name" value="RT_dom"/>
</dbReference>
<dbReference type="PROSITE" id="PS50878">
    <property type="entry name" value="RT_POL"/>
    <property type="match status" value="1"/>
</dbReference>
<sequence>MGAACVRERLDRALCSHAWQDRFPETLVKHFTDLGSDHRALLLSDKPYIRHSRPLFRFDARWADNPEVKAMVAYVWQEPIEGTPMFRLWERLKRLRHLLYDWSRAGTTNSLRNIRTLQAEIERLKGIHPINWAVIHELEFDLNRQWEAEEVYWQQKSRVLWLKKGDQNTSYFHTVTRTRRKRNFVAGLRTESGEWIIEEKGKAEVAINFYRHLFTSEDQVPNMKDRVYALPIAQKVTPGMNDSLTATVLPEEVRKTVFAMGSKQAPGSDGFTGKFFKAFWGIVGPSVIDAVCSFFTTGKMLRSFNHTWLTLIPKVDNVESMRQLRPISLCQFVYKVITKILAERLACVLPSIVSEGQNAFIRERQIVENILLGHELMHYLKTKTRGKKGYMALKVDMEKAYDRVEWTFLLTVLEKMGFNAVWRGWIEECLRSTSFSVMMNGTPAGYFTSSRGLRQGDPLSPLLFVLCTEGFAALLQKAVSDKRLNGVKVAPRAPRISHLFFADDSYLFLRGTLEECENLIVVLNEYEELSGQRVNLAKSAVCFSRNVSAPDQEFLASIMGVGAVGVHDKYLGLPSLIARSKMETFRYLEEKLLERLQGWKQRTLSWAAKETLIKSVAMALPLHVMSCFNLPLSLCRLLDKHVARFWWGDSNDHTRMRWISWRDMCRSKHEGGMGFRRFEHFNQALLAKIGWRILNEPQSLLAQVYKGKYFPHGHFLNAKARSRPSWGWQSILHGRSLLEMGLRWQIGNGSAVSMLYSTWVPQNQFEPLRYNPRVLPEGGEPLVSELICQGEGRWCDVKLRQWFDPPTCRNIKAIPLPRANVEDRLIWHDTMDGVFTVKSAYHLAVTLDRRRGRWKARADLMDRASWIRLWEANIPPKLKVFVWQIFNRILPTTEALLERRILVHPRCPVCWEGTESLEHLFLDCRVARELWGAADLEHIGEGLPRSSFPLFLKKVLALIHQPTLFLAVVAILWRIWRSRNWVVFEGKQYSVAALMRQFLQQYEEWVRLPVDTSGMAPVVPETDFPTQEGVPGLICGWDGATRRGSHSAGGVVLMGPNREIQMANGFQFPVIDDPLVVELLALREAVRWCLGQGLSCVQFEGDAKVVIDKIRRAEDRDGRVGTVLEEVLQYFDRTPGFSVRFIGRRVNRVAHLVARKALSLYPASSRYFDYQTWLNSRV</sequence>
<dbReference type="SUPFAM" id="SSF56672">
    <property type="entry name" value="DNA/RNA polymerases"/>
    <property type="match status" value="1"/>
</dbReference>
<dbReference type="InterPro" id="IPR036397">
    <property type="entry name" value="RNaseH_sf"/>
</dbReference>
<proteinExistence type="predicted"/>
<dbReference type="CDD" id="cd01650">
    <property type="entry name" value="RT_nLTR_like"/>
    <property type="match status" value="1"/>
</dbReference>
<evidence type="ECO:0000313" key="2">
    <source>
        <dbReference type="EMBL" id="CAL1396326.1"/>
    </source>
</evidence>
<keyword evidence="3" id="KW-1185">Reference proteome</keyword>
<dbReference type="InterPro" id="IPR026960">
    <property type="entry name" value="RVT-Znf"/>
</dbReference>
<organism evidence="2 3">
    <name type="scientific">Linum trigynum</name>
    <dbReference type="NCBI Taxonomy" id="586398"/>
    <lineage>
        <taxon>Eukaryota</taxon>
        <taxon>Viridiplantae</taxon>
        <taxon>Streptophyta</taxon>
        <taxon>Embryophyta</taxon>
        <taxon>Tracheophyta</taxon>
        <taxon>Spermatophyta</taxon>
        <taxon>Magnoliopsida</taxon>
        <taxon>eudicotyledons</taxon>
        <taxon>Gunneridae</taxon>
        <taxon>Pentapetalae</taxon>
        <taxon>rosids</taxon>
        <taxon>fabids</taxon>
        <taxon>Malpighiales</taxon>
        <taxon>Linaceae</taxon>
        <taxon>Linum</taxon>
    </lineage>
</organism>
<dbReference type="PANTHER" id="PTHR33116">
    <property type="entry name" value="REVERSE TRANSCRIPTASE ZINC-BINDING DOMAIN-CONTAINING PROTEIN-RELATED-RELATED"/>
    <property type="match status" value="1"/>
</dbReference>
<name>A0AAV2FDF6_9ROSI</name>
<dbReference type="Proteomes" id="UP001497516">
    <property type="component" value="Chromosome 6"/>
</dbReference>
<dbReference type="InterPro" id="IPR043502">
    <property type="entry name" value="DNA/RNA_pol_sf"/>
</dbReference>
<dbReference type="PANTHER" id="PTHR33116:SF86">
    <property type="entry name" value="REVERSE TRANSCRIPTASE DOMAIN-CONTAINING PROTEIN"/>
    <property type="match status" value="1"/>
</dbReference>
<reference evidence="2 3" key="1">
    <citation type="submission" date="2024-04" db="EMBL/GenBank/DDBJ databases">
        <authorList>
            <person name="Fracassetti M."/>
        </authorList>
    </citation>
    <scope>NUCLEOTIDE SEQUENCE [LARGE SCALE GENOMIC DNA]</scope>
</reference>
<dbReference type="Gene3D" id="3.30.420.10">
    <property type="entry name" value="Ribonuclease H-like superfamily/Ribonuclease H"/>
    <property type="match status" value="1"/>
</dbReference>
<dbReference type="CDD" id="cd06222">
    <property type="entry name" value="RNase_H_like"/>
    <property type="match status" value="1"/>
</dbReference>
<gene>
    <name evidence="2" type="ORF">LTRI10_LOCUS36703</name>
</gene>
<dbReference type="AlphaFoldDB" id="A0AAV2FDF6"/>
<dbReference type="Pfam" id="PF13456">
    <property type="entry name" value="RVT_3"/>
    <property type="match status" value="1"/>
</dbReference>
<evidence type="ECO:0000313" key="3">
    <source>
        <dbReference type="Proteomes" id="UP001497516"/>
    </source>
</evidence>
<dbReference type="EMBL" id="OZ034819">
    <property type="protein sequence ID" value="CAL1396326.1"/>
    <property type="molecule type" value="Genomic_DNA"/>
</dbReference>
<accession>A0AAV2FDF6</accession>
<evidence type="ECO:0000259" key="1">
    <source>
        <dbReference type="PROSITE" id="PS50878"/>
    </source>
</evidence>
<dbReference type="Pfam" id="PF00078">
    <property type="entry name" value="RVT_1"/>
    <property type="match status" value="1"/>
</dbReference>
<dbReference type="GO" id="GO:0003676">
    <property type="term" value="F:nucleic acid binding"/>
    <property type="evidence" value="ECO:0007669"/>
    <property type="project" value="InterPro"/>
</dbReference>
<feature type="domain" description="Reverse transcriptase" evidence="1">
    <location>
        <begin position="293"/>
        <end position="563"/>
    </location>
</feature>
<protein>
    <recommendedName>
        <fullName evidence="1">Reverse transcriptase domain-containing protein</fullName>
    </recommendedName>
</protein>
<dbReference type="InterPro" id="IPR044730">
    <property type="entry name" value="RNase_H-like_dom_plant"/>
</dbReference>
<dbReference type="Pfam" id="PF13966">
    <property type="entry name" value="zf-RVT"/>
    <property type="match status" value="1"/>
</dbReference>
<dbReference type="GO" id="GO:0004523">
    <property type="term" value="F:RNA-DNA hybrid ribonuclease activity"/>
    <property type="evidence" value="ECO:0007669"/>
    <property type="project" value="InterPro"/>
</dbReference>